<protein>
    <submittedName>
        <fullName evidence="2 4">Uncharacterized protein</fullName>
    </submittedName>
</protein>
<dbReference type="WBParaSite" id="SRAE_0000067800.1">
    <property type="protein sequence ID" value="SRAE_0000067800.1"/>
    <property type="gene ID" value="WBGene00256427"/>
</dbReference>
<feature type="signal peptide" evidence="1">
    <location>
        <begin position="1"/>
        <end position="20"/>
    </location>
</feature>
<proteinExistence type="predicted"/>
<reference evidence="2" key="2">
    <citation type="submission" date="2014-09" db="EMBL/GenBank/DDBJ databases">
        <authorList>
            <person name="Aslett A.Martin."/>
        </authorList>
    </citation>
    <scope>NUCLEOTIDE SEQUENCE</scope>
    <source>
        <strain evidence="2">ED321 Heterogonic</strain>
    </source>
</reference>
<dbReference type="AlphaFoldDB" id="A0A090L093"/>
<dbReference type="CTD" id="36373925"/>
<dbReference type="GeneID" id="36373925"/>
<dbReference type="WormBase" id="SRAE_0000067800">
    <property type="protein sequence ID" value="SRP08471"/>
    <property type="gene ID" value="WBGene00256427"/>
</dbReference>
<evidence type="ECO:0000313" key="3">
    <source>
        <dbReference type="Proteomes" id="UP000035682"/>
    </source>
</evidence>
<organism evidence="2">
    <name type="scientific">Strongyloides ratti</name>
    <name type="common">Parasitic roundworm</name>
    <dbReference type="NCBI Taxonomy" id="34506"/>
    <lineage>
        <taxon>Eukaryota</taxon>
        <taxon>Metazoa</taxon>
        <taxon>Ecdysozoa</taxon>
        <taxon>Nematoda</taxon>
        <taxon>Chromadorea</taxon>
        <taxon>Rhabditida</taxon>
        <taxon>Tylenchina</taxon>
        <taxon>Panagrolaimomorpha</taxon>
        <taxon>Strongyloidoidea</taxon>
        <taxon>Strongyloididae</taxon>
        <taxon>Strongyloides</taxon>
    </lineage>
</organism>
<evidence type="ECO:0000313" key="2">
    <source>
        <dbReference type="EMBL" id="CEF61557.1"/>
    </source>
</evidence>
<feature type="chain" id="PRO_5015030337" evidence="1">
    <location>
        <begin position="21"/>
        <end position="97"/>
    </location>
</feature>
<reference evidence="3" key="1">
    <citation type="submission" date="2014-09" db="EMBL/GenBank/DDBJ databases">
        <authorList>
            <person name="Martin A.A."/>
        </authorList>
    </citation>
    <scope>NUCLEOTIDE SEQUENCE</scope>
    <source>
        <strain evidence="3">ED321</strain>
    </source>
</reference>
<evidence type="ECO:0000256" key="1">
    <source>
        <dbReference type="SAM" id="SignalP"/>
    </source>
</evidence>
<evidence type="ECO:0000313" key="5">
    <source>
        <dbReference type="WormBase" id="SRAE_0000067800"/>
    </source>
</evidence>
<gene>
    <name evidence="2 4 5" type="ORF">SRAE_0000067800</name>
</gene>
<dbReference type="EMBL" id="LN609412">
    <property type="protein sequence ID" value="CEF61557.1"/>
    <property type="molecule type" value="Genomic_DNA"/>
</dbReference>
<name>A0A090L093_STRRB</name>
<dbReference type="Proteomes" id="UP000035682">
    <property type="component" value="Unplaced"/>
</dbReference>
<keyword evidence="1" id="KW-0732">Signal</keyword>
<evidence type="ECO:0000313" key="4">
    <source>
        <dbReference type="WBParaSite" id="SRAE_0000067800.1"/>
    </source>
</evidence>
<dbReference type="RefSeq" id="XP_024500766.1">
    <property type="nucleotide sequence ID" value="XM_024646601.1"/>
</dbReference>
<sequence>MLISTLLFFLLNGITHFTATSSHNRMKQWIPLVEMNTHGDQDMENITAEDGINKNIANDRMNDINSEDSSIEMSLVRKRRIISQLPTTPEQRTCFTK</sequence>
<keyword evidence="3" id="KW-1185">Reference proteome</keyword>
<accession>A0A090L093</accession>
<reference evidence="4" key="3">
    <citation type="submission" date="2020-12" db="UniProtKB">
        <authorList>
            <consortium name="WormBaseParasite"/>
        </authorList>
    </citation>
    <scope>IDENTIFICATION</scope>
</reference>